<protein>
    <submittedName>
        <fullName evidence="2">Uncharacterized protein</fullName>
    </submittedName>
</protein>
<feature type="compositionally biased region" description="Low complexity" evidence="1">
    <location>
        <begin position="206"/>
        <end position="217"/>
    </location>
</feature>
<evidence type="ECO:0000313" key="2">
    <source>
        <dbReference type="EMBL" id="KAD7117175.1"/>
    </source>
</evidence>
<evidence type="ECO:0000256" key="1">
    <source>
        <dbReference type="SAM" id="MobiDB-lite"/>
    </source>
</evidence>
<dbReference type="EMBL" id="SZYD01000002">
    <property type="protein sequence ID" value="KAD7117175.1"/>
    <property type="molecule type" value="Genomic_DNA"/>
</dbReference>
<gene>
    <name evidence="2" type="ORF">E3N88_04443</name>
</gene>
<comment type="caution">
    <text evidence="2">The sequence shown here is derived from an EMBL/GenBank/DDBJ whole genome shotgun (WGS) entry which is preliminary data.</text>
</comment>
<accession>A0A5N6PUG4</accession>
<dbReference type="Proteomes" id="UP000326396">
    <property type="component" value="Linkage Group LG10"/>
</dbReference>
<keyword evidence="3" id="KW-1185">Reference proteome</keyword>
<feature type="compositionally biased region" description="Basic residues" evidence="1">
    <location>
        <begin position="45"/>
        <end position="57"/>
    </location>
</feature>
<name>A0A5N6PUG4_9ASTR</name>
<organism evidence="2 3">
    <name type="scientific">Mikania micrantha</name>
    <name type="common">bitter vine</name>
    <dbReference type="NCBI Taxonomy" id="192012"/>
    <lineage>
        <taxon>Eukaryota</taxon>
        <taxon>Viridiplantae</taxon>
        <taxon>Streptophyta</taxon>
        <taxon>Embryophyta</taxon>
        <taxon>Tracheophyta</taxon>
        <taxon>Spermatophyta</taxon>
        <taxon>Magnoliopsida</taxon>
        <taxon>eudicotyledons</taxon>
        <taxon>Gunneridae</taxon>
        <taxon>Pentapetalae</taxon>
        <taxon>asterids</taxon>
        <taxon>campanulids</taxon>
        <taxon>Asterales</taxon>
        <taxon>Asteraceae</taxon>
        <taxon>Asteroideae</taxon>
        <taxon>Heliantheae alliance</taxon>
        <taxon>Eupatorieae</taxon>
        <taxon>Mikania</taxon>
    </lineage>
</organism>
<proteinExistence type="predicted"/>
<dbReference type="AlphaFoldDB" id="A0A5N6PUG4"/>
<feature type="region of interest" description="Disordered" evidence="1">
    <location>
        <begin position="38"/>
        <end position="65"/>
    </location>
</feature>
<reference evidence="2 3" key="1">
    <citation type="submission" date="2019-05" db="EMBL/GenBank/DDBJ databases">
        <title>Mikania micrantha, genome provides insights into the molecular mechanism of rapid growth.</title>
        <authorList>
            <person name="Liu B."/>
        </authorList>
    </citation>
    <scope>NUCLEOTIDE SEQUENCE [LARGE SCALE GENOMIC DNA]</scope>
    <source>
        <strain evidence="2">NLD-2019</strain>
        <tissue evidence="2">Leaf</tissue>
    </source>
</reference>
<sequence length="321" mass="36024">MTPRHGRFLPISNCTVKLASNRTRNSTEAVDHLQFNFRSPDARKTRNTMHQPHKRSRSSPTQKYEAAPAIRNQNRFHPGSAEIGIKFDSSRLPLQYMATSRPAISPVGGVTGVQQYPPVDPSAAKASSQFATCRRFRVLFRGIKLRDKCRYKWSDQGFCRHRRALPYERSKGFIVGLPEEHLPVLFGEVDEIREDELRKGTKAEARSSSSSPRLSTLSTTTWCPFLFFFSPGMECVGKVGCHGLLQLTVPWPELNQTVGCFCVVEARRRRVAAPAHFHAQARHSGMHMSVLTQLQIKGKKGWMMEFLLARKGSAGGAGSLE</sequence>
<evidence type="ECO:0000313" key="3">
    <source>
        <dbReference type="Proteomes" id="UP000326396"/>
    </source>
</evidence>
<feature type="region of interest" description="Disordered" evidence="1">
    <location>
        <begin position="197"/>
        <end position="217"/>
    </location>
</feature>